<dbReference type="PANTHER" id="PTHR33317:SF4">
    <property type="entry name" value="POLYNUCLEOTIDYL TRANSFERASE, RIBONUCLEASE H-LIKE SUPERFAMILY PROTEIN"/>
    <property type="match status" value="1"/>
</dbReference>
<dbReference type="Proteomes" id="UP000004662">
    <property type="component" value="Chromosome"/>
</dbReference>
<sequence>MPKILAIDYGQARVGLAVSDPEGRMAFPFATVAWQTRDALFRELLDVITSQGIAAIVVGYPARAGGDESLTGRQVRKFVARLSRRTDLPIVLVDEAHSTEEAAEQLREAGLSGPALSARVDAQAAAVILTRYLRGGALCCDPSCSDSSSSSS</sequence>
<proteinExistence type="inferred from homology"/>
<comment type="function">
    <text evidence="5">Could be a nuclease involved in processing of the 5'-end of pre-16S rRNA.</text>
</comment>
<accession>G7Q4R1</accession>
<keyword evidence="8" id="KW-1185">Reference proteome</keyword>
<evidence type="ECO:0000259" key="6">
    <source>
        <dbReference type="SMART" id="SM00732"/>
    </source>
</evidence>
<comment type="similarity">
    <text evidence="5">Belongs to the YqgF HJR family.</text>
</comment>
<evidence type="ECO:0000256" key="4">
    <source>
        <dbReference type="ARBA" id="ARBA00022801"/>
    </source>
</evidence>
<evidence type="ECO:0000256" key="5">
    <source>
        <dbReference type="HAMAP-Rule" id="MF_00651"/>
    </source>
</evidence>
<dbReference type="AlphaFoldDB" id="G7Q4R1"/>
<dbReference type="RefSeq" id="WP_009180918.1">
    <property type="nucleotide sequence ID" value="NZ_CM001368.1"/>
</dbReference>
<evidence type="ECO:0000256" key="2">
    <source>
        <dbReference type="ARBA" id="ARBA00022517"/>
    </source>
</evidence>
<dbReference type="InterPro" id="IPR005227">
    <property type="entry name" value="YqgF"/>
</dbReference>
<name>G7Q4R1_9BACT</name>
<dbReference type="EMBL" id="CM001368">
    <property type="protein sequence ID" value="EHJ47521.1"/>
    <property type="molecule type" value="Genomic_DNA"/>
</dbReference>
<feature type="domain" description="YqgF/RNase H-like" evidence="6">
    <location>
        <begin position="2"/>
        <end position="102"/>
    </location>
</feature>
<dbReference type="SMART" id="SM00732">
    <property type="entry name" value="YqgFc"/>
    <property type="match status" value="1"/>
</dbReference>
<protein>
    <recommendedName>
        <fullName evidence="5">Putative pre-16S rRNA nuclease</fullName>
        <ecNumber evidence="5">3.1.-.-</ecNumber>
    </recommendedName>
</protein>
<dbReference type="EC" id="3.1.-.-" evidence="5"/>
<dbReference type="Gene3D" id="3.30.420.140">
    <property type="entry name" value="YqgF/RNase H-like domain"/>
    <property type="match status" value="1"/>
</dbReference>
<dbReference type="eggNOG" id="COG0816">
    <property type="taxonomic scope" value="Bacteria"/>
</dbReference>
<dbReference type="GO" id="GO:0004518">
    <property type="term" value="F:nuclease activity"/>
    <property type="evidence" value="ECO:0007669"/>
    <property type="project" value="UniProtKB-KW"/>
</dbReference>
<dbReference type="SUPFAM" id="SSF53098">
    <property type="entry name" value="Ribonuclease H-like"/>
    <property type="match status" value="1"/>
</dbReference>
<dbReference type="InterPro" id="IPR012337">
    <property type="entry name" value="RNaseH-like_sf"/>
</dbReference>
<comment type="subcellular location">
    <subcellularLocation>
        <location evidence="5">Cytoplasm</location>
    </subcellularLocation>
</comment>
<keyword evidence="2 5" id="KW-0690">Ribosome biogenesis</keyword>
<dbReference type="CDD" id="cd16964">
    <property type="entry name" value="YqgF"/>
    <property type="match status" value="1"/>
</dbReference>
<gene>
    <name evidence="7" type="ORF">DFW101_1513</name>
</gene>
<organism evidence="7 8">
    <name type="scientific">Solidesulfovibrio carbinoliphilus subsp. oakridgensis</name>
    <dbReference type="NCBI Taxonomy" id="694327"/>
    <lineage>
        <taxon>Bacteria</taxon>
        <taxon>Pseudomonadati</taxon>
        <taxon>Thermodesulfobacteriota</taxon>
        <taxon>Desulfovibrionia</taxon>
        <taxon>Desulfovibrionales</taxon>
        <taxon>Desulfovibrionaceae</taxon>
        <taxon>Solidesulfovibrio</taxon>
    </lineage>
</organism>
<reference evidence="8" key="1">
    <citation type="journal article" date="2015" name="Genome Announc.">
        <title>High-Quality Draft Genome Sequence of Desulfovibrio carbinoliphilus FW-101-2B, an Organic Acid-Oxidizing Sulfate-Reducing Bacterium Isolated from Uranium(VI)-Contaminated Groundwater.</title>
        <authorList>
            <person name="Ramsay B.D."/>
            <person name="Hwang C."/>
            <person name="Woo H.L."/>
            <person name="Carroll S.L."/>
            <person name="Lucas S."/>
            <person name="Han J."/>
            <person name="Lapidus A.L."/>
            <person name="Cheng J.F."/>
            <person name="Goodwin L.A."/>
            <person name="Pitluck S."/>
            <person name="Peters L."/>
            <person name="Chertkov O."/>
            <person name="Held B."/>
            <person name="Detter J.C."/>
            <person name="Han C.S."/>
            <person name="Tapia R."/>
            <person name="Land M.L."/>
            <person name="Hauser L.J."/>
            <person name="Kyrpides N.C."/>
            <person name="Ivanova N.N."/>
            <person name="Mikhailova N."/>
            <person name="Pagani I."/>
            <person name="Woyke T."/>
            <person name="Arkin A.P."/>
            <person name="Dehal P."/>
            <person name="Chivian D."/>
            <person name="Criddle C.S."/>
            <person name="Wu W."/>
            <person name="Chakraborty R."/>
            <person name="Hazen T.C."/>
            <person name="Fields M.W."/>
        </authorList>
    </citation>
    <scope>NUCLEOTIDE SEQUENCE [LARGE SCALE GENOMIC DNA]</scope>
    <source>
        <strain evidence="8">FW-101-2B</strain>
    </source>
</reference>
<dbReference type="GO" id="GO:0005829">
    <property type="term" value="C:cytosol"/>
    <property type="evidence" value="ECO:0007669"/>
    <property type="project" value="TreeGrafter"/>
</dbReference>
<dbReference type="NCBIfam" id="TIGR00250">
    <property type="entry name" value="RNAse_H_YqgF"/>
    <property type="match status" value="1"/>
</dbReference>
<evidence type="ECO:0000313" key="7">
    <source>
        <dbReference type="EMBL" id="EHJ47521.1"/>
    </source>
</evidence>
<keyword evidence="3 5" id="KW-0540">Nuclease</keyword>
<dbReference type="GO" id="GO:0016788">
    <property type="term" value="F:hydrolase activity, acting on ester bonds"/>
    <property type="evidence" value="ECO:0007669"/>
    <property type="project" value="UniProtKB-UniRule"/>
</dbReference>
<dbReference type="PANTHER" id="PTHR33317">
    <property type="entry name" value="POLYNUCLEOTIDYL TRANSFERASE, RIBONUCLEASE H-LIKE SUPERFAMILY PROTEIN"/>
    <property type="match status" value="1"/>
</dbReference>
<keyword evidence="1 5" id="KW-0963">Cytoplasm</keyword>
<dbReference type="STRING" id="694327.DFW101_1513"/>
<evidence type="ECO:0000256" key="3">
    <source>
        <dbReference type="ARBA" id="ARBA00022722"/>
    </source>
</evidence>
<evidence type="ECO:0000313" key="8">
    <source>
        <dbReference type="Proteomes" id="UP000004662"/>
    </source>
</evidence>
<dbReference type="GO" id="GO:0000967">
    <property type="term" value="P:rRNA 5'-end processing"/>
    <property type="evidence" value="ECO:0007669"/>
    <property type="project" value="UniProtKB-UniRule"/>
</dbReference>
<dbReference type="InterPro" id="IPR037027">
    <property type="entry name" value="YqgF/RNaseH-like_dom_sf"/>
</dbReference>
<keyword evidence="4 5" id="KW-0378">Hydrolase</keyword>
<dbReference type="Pfam" id="PF03652">
    <property type="entry name" value="RuvX"/>
    <property type="match status" value="1"/>
</dbReference>
<dbReference type="HAMAP" id="MF_00651">
    <property type="entry name" value="Nuclease_YqgF"/>
    <property type="match status" value="1"/>
</dbReference>
<dbReference type="HOGENOM" id="CLU_098240_2_0_7"/>
<evidence type="ECO:0000256" key="1">
    <source>
        <dbReference type="ARBA" id="ARBA00022490"/>
    </source>
</evidence>
<dbReference type="OrthoDB" id="9796140at2"/>
<dbReference type="InterPro" id="IPR006641">
    <property type="entry name" value="YqgF/RNaseH-like_dom"/>
</dbReference>